<protein>
    <submittedName>
        <fullName evidence="2">Uncharacterized protein</fullName>
    </submittedName>
</protein>
<name>A0AAD9G4C9_9STRA</name>
<dbReference type="AlphaFoldDB" id="A0AAD9G4C9"/>
<comment type="caution">
    <text evidence="2">The sequence shown here is derived from an EMBL/GenBank/DDBJ whole genome shotgun (WGS) entry which is preliminary data.</text>
</comment>
<accession>A0AAD9G4C9</accession>
<sequence length="86" mass="9377">MPLAIGMVAGAWFVGIPSAYFMGVRDSSLLGLWEGMIAGYTVTSLVSFIPAFARPNWQEEADKAVARSQLKEKELTSPQESDRLLA</sequence>
<dbReference type="EMBL" id="JASMQC010000033">
    <property type="protein sequence ID" value="KAK1931541.1"/>
    <property type="molecule type" value="Genomic_DNA"/>
</dbReference>
<keyword evidence="3" id="KW-1185">Reference proteome</keyword>
<evidence type="ECO:0000256" key="1">
    <source>
        <dbReference type="SAM" id="Phobius"/>
    </source>
</evidence>
<proteinExistence type="predicted"/>
<feature type="transmembrane region" description="Helical" evidence="1">
    <location>
        <begin position="31"/>
        <end position="53"/>
    </location>
</feature>
<evidence type="ECO:0000313" key="2">
    <source>
        <dbReference type="EMBL" id="KAK1931541.1"/>
    </source>
</evidence>
<keyword evidence="1" id="KW-0812">Transmembrane</keyword>
<reference evidence="2" key="1">
    <citation type="submission" date="2023-08" db="EMBL/GenBank/DDBJ databases">
        <title>Reference Genome Resource for the Citrus Pathogen Phytophthora citrophthora.</title>
        <authorList>
            <person name="Moller H."/>
            <person name="Coetzee B."/>
            <person name="Rose L.J."/>
            <person name="Van Niekerk J.M."/>
        </authorList>
    </citation>
    <scope>NUCLEOTIDE SEQUENCE</scope>
    <source>
        <strain evidence="2">STE-U-9442</strain>
    </source>
</reference>
<organism evidence="2 3">
    <name type="scientific">Phytophthora citrophthora</name>
    <dbReference type="NCBI Taxonomy" id="4793"/>
    <lineage>
        <taxon>Eukaryota</taxon>
        <taxon>Sar</taxon>
        <taxon>Stramenopiles</taxon>
        <taxon>Oomycota</taxon>
        <taxon>Peronosporomycetes</taxon>
        <taxon>Peronosporales</taxon>
        <taxon>Peronosporaceae</taxon>
        <taxon>Phytophthora</taxon>
    </lineage>
</organism>
<gene>
    <name evidence="2" type="ORF">P3T76_012870</name>
</gene>
<evidence type="ECO:0000313" key="3">
    <source>
        <dbReference type="Proteomes" id="UP001259832"/>
    </source>
</evidence>
<keyword evidence="1" id="KW-1133">Transmembrane helix</keyword>
<keyword evidence="1" id="KW-0472">Membrane</keyword>
<dbReference type="Proteomes" id="UP001259832">
    <property type="component" value="Unassembled WGS sequence"/>
</dbReference>